<comment type="similarity">
    <text evidence="2 11">Belongs to the mitochondrial carrier (TC 2.A.29) family.</text>
</comment>
<keyword evidence="6" id="KW-1133">Transmembrane helix</keyword>
<evidence type="ECO:0000256" key="7">
    <source>
        <dbReference type="ARBA" id="ARBA00023016"/>
    </source>
</evidence>
<dbReference type="PROSITE" id="PS50920">
    <property type="entry name" value="SOLCAR"/>
    <property type="match status" value="3"/>
</dbReference>
<keyword evidence="3 11" id="KW-0813">Transport</keyword>
<feature type="region of interest" description="Disordered" evidence="12">
    <location>
        <begin position="80"/>
        <end position="129"/>
    </location>
</feature>
<evidence type="ECO:0000313" key="13">
    <source>
        <dbReference type="EMBL" id="KAG8057046.1"/>
    </source>
</evidence>
<sequence length="499" mass="54241">MISTWQRIAVVRSSLWLFDVPRVYGSYNRKEKGSVRIRRFSNNLTILNGILSWHERVANWQLGFRLSSIHFSSLQLAKIRKARESPPPPPARPPGRLASPPSPPLRARRQAIHPRWPSPPLAPKAHRRGRWRGDMGLKGFVEGGTACVVAGCCTHPLDLIKVRMQLHGEAAPALAFPVGGAHHQHHHDHHLLPQPPRRPGPISVFAQILRAEGPAGLLSGVSATMLRQSVYSTTCMGLYDTFKKRWERDGSNGPLPLHRKIAAGLFSGGVGAAVGNPADVAMVRMQADGRLPVAQRRNYRSVADAIVRMARDEGVCSLWRGSPLTVKRAMIVAASQLSTYDQTKEAILARLGPGADGLATHVAAGFAAGLVAASASTPVDVVKTRVMNMKVVAGAPPPYKGALDCAIKTVRSEGAMALYKGFVPTVTRQGPFTIVLFVTLEQEFSCPKSHPTVQLELLNHRRLSTGLLKNATDGVFGPVTDKKQNVEYQVVSQSDCLAR</sequence>
<evidence type="ECO:0000256" key="6">
    <source>
        <dbReference type="ARBA" id="ARBA00022989"/>
    </source>
</evidence>
<dbReference type="PANTHER" id="PTHR45618">
    <property type="entry name" value="MITOCHONDRIAL DICARBOXYLATE CARRIER-RELATED"/>
    <property type="match status" value="1"/>
</dbReference>
<evidence type="ECO:0000256" key="3">
    <source>
        <dbReference type="ARBA" id="ARBA00022448"/>
    </source>
</evidence>
<dbReference type="EMBL" id="JAAALK010000287">
    <property type="protein sequence ID" value="KAG8057046.1"/>
    <property type="molecule type" value="Genomic_DNA"/>
</dbReference>
<dbReference type="InterPro" id="IPR050391">
    <property type="entry name" value="Mito_Metabolite_Transporter"/>
</dbReference>
<evidence type="ECO:0000256" key="10">
    <source>
        <dbReference type="PROSITE-ProRule" id="PRU00282"/>
    </source>
</evidence>
<feature type="repeat" description="Solcar" evidence="10">
    <location>
        <begin position="255"/>
        <end position="346"/>
    </location>
</feature>
<keyword evidence="14" id="KW-1185">Reference proteome</keyword>
<reference evidence="13" key="2">
    <citation type="submission" date="2021-02" db="EMBL/GenBank/DDBJ databases">
        <authorList>
            <person name="Kimball J.A."/>
            <person name="Haas M.W."/>
            <person name="Macchietto M."/>
            <person name="Kono T."/>
            <person name="Duquette J."/>
            <person name="Shao M."/>
        </authorList>
    </citation>
    <scope>NUCLEOTIDE SEQUENCE</scope>
    <source>
        <tissue evidence="13">Fresh leaf tissue</tissue>
    </source>
</reference>
<dbReference type="Pfam" id="PF00153">
    <property type="entry name" value="Mito_carr"/>
    <property type="match status" value="3"/>
</dbReference>
<organism evidence="13 14">
    <name type="scientific">Zizania palustris</name>
    <name type="common">Northern wild rice</name>
    <dbReference type="NCBI Taxonomy" id="103762"/>
    <lineage>
        <taxon>Eukaryota</taxon>
        <taxon>Viridiplantae</taxon>
        <taxon>Streptophyta</taxon>
        <taxon>Embryophyta</taxon>
        <taxon>Tracheophyta</taxon>
        <taxon>Spermatophyta</taxon>
        <taxon>Magnoliopsida</taxon>
        <taxon>Liliopsida</taxon>
        <taxon>Poales</taxon>
        <taxon>Poaceae</taxon>
        <taxon>BOP clade</taxon>
        <taxon>Oryzoideae</taxon>
        <taxon>Oryzeae</taxon>
        <taxon>Zizaniinae</taxon>
        <taxon>Zizania</taxon>
    </lineage>
</organism>
<evidence type="ECO:0000256" key="8">
    <source>
        <dbReference type="ARBA" id="ARBA00023128"/>
    </source>
</evidence>
<comment type="subcellular location">
    <subcellularLocation>
        <location evidence="1">Mitochondrion inner membrane</location>
        <topology evidence="1">Multi-pass membrane protein</topology>
    </subcellularLocation>
</comment>
<dbReference type="GO" id="GO:0006839">
    <property type="term" value="P:mitochondrial transport"/>
    <property type="evidence" value="ECO:0007669"/>
    <property type="project" value="UniProtKB-ARBA"/>
</dbReference>
<feature type="repeat" description="Solcar" evidence="10">
    <location>
        <begin position="356"/>
        <end position="446"/>
    </location>
</feature>
<evidence type="ECO:0000256" key="9">
    <source>
        <dbReference type="ARBA" id="ARBA00023136"/>
    </source>
</evidence>
<evidence type="ECO:0000313" key="14">
    <source>
        <dbReference type="Proteomes" id="UP000729402"/>
    </source>
</evidence>
<evidence type="ECO:0000256" key="2">
    <source>
        <dbReference type="ARBA" id="ARBA00006375"/>
    </source>
</evidence>
<dbReference type="Proteomes" id="UP000729402">
    <property type="component" value="Unassembled WGS sequence"/>
</dbReference>
<protein>
    <submittedName>
        <fullName evidence="13">Uncharacterized protein</fullName>
    </submittedName>
</protein>
<keyword evidence="7" id="KW-0346">Stress response</keyword>
<dbReference type="OrthoDB" id="6703404at2759"/>
<dbReference type="GO" id="GO:0005743">
    <property type="term" value="C:mitochondrial inner membrane"/>
    <property type="evidence" value="ECO:0007669"/>
    <property type="project" value="UniProtKB-SubCell"/>
</dbReference>
<keyword evidence="4 10" id="KW-0812">Transmembrane</keyword>
<dbReference type="FunFam" id="1.50.40.10:FF:000030">
    <property type="entry name" value="Mitochondrial uncoupling protein 5"/>
    <property type="match status" value="1"/>
</dbReference>
<keyword evidence="9 10" id="KW-0472">Membrane</keyword>
<evidence type="ECO:0000256" key="1">
    <source>
        <dbReference type="ARBA" id="ARBA00004448"/>
    </source>
</evidence>
<proteinExistence type="inferred from homology"/>
<dbReference type="AlphaFoldDB" id="A0A8J5VEP8"/>
<reference evidence="13" key="1">
    <citation type="journal article" date="2021" name="bioRxiv">
        <title>Whole Genome Assembly and Annotation of Northern Wild Rice, Zizania palustris L., Supports a Whole Genome Duplication in the Zizania Genus.</title>
        <authorList>
            <person name="Haas M."/>
            <person name="Kono T."/>
            <person name="Macchietto M."/>
            <person name="Millas R."/>
            <person name="McGilp L."/>
            <person name="Shao M."/>
            <person name="Duquette J."/>
            <person name="Hirsch C.N."/>
            <person name="Kimball J."/>
        </authorList>
    </citation>
    <scope>NUCLEOTIDE SEQUENCE</scope>
    <source>
        <tissue evidence="13">Fresh leaf tissue</tissue>
    </source>
</reference>
<evidence type="ECO:0000256" key="12">
    <source>
        <dbReference type="SAM" id="MobiDB-lite"/>
    </source>
</evidence>
<evidence type="ECO:0000256" key="4">
    <source>
        <dbReference type="ARBA" id="ARBA00022692"/>
    </source>
</evidence>
<keyword evidence="8" id="KW-0496">Mitochondrion</keyword>
<evidence type="ECO:0000256" key="5">
    <source>
        <dbReference type="ARBA" id="ARBA00022737"/>
    </source>
</evidence>
<comment type="caution">
    <text evidence="13">The sequence shown here is derived from an EMBL/GenBank/DDBJ whole genome shotgun (WGS) entry which is preliminary data.</text>
</comment>
<accession>A0A8J5VEP8</accession>
<evidence type="ECO:0000256" key="11">
    <source>
        <dbReference type="RuleBase" id="RU000488"/>
    </source>
</evidence>
<dbReference type="InterPro" id="IPR018108">
    <property type="entry name" value="MCP_transmembrane"/>
</dbReference>
<keyword evidence="5" id="KW-0677">Repeat</keyword>
<gene>
    <name evidence="13" type="ORF">GUJ93_ZPchr0002g26015</name>
</gene>
<feature type="repeat" description="Solcar" evidence="10">
    <location>
        <begin position="134"/>
        <end position="245"/>
    </location>
</feature>
<name>A0A8J5VEP8_ZIZPA</name>
<dbReference type="GO" id="GO:0005310">
    <property type="term" value="F:dicarboxylic acid transmembrane transporter activity"/>
    <property type="evidence" value="ECO:0007669"/>
    <property type="project" value="UniProtKB-ARBA"/>
</dbReference>